<evidence type="ECO:0000313" key="1">
    <source>
        <dbReference type="EMBL" id="TKV91969.1"/>
    </source>
</evidence>
<proteinExistence type="predicted"/>
<accession>A0A4U6STA6</accession>
<dbReference type="Proteomes" id="UP000298652">
    <property type="component" value="Chromosome 9"/>
</dbReference>
<dbReference type="AlphaFoldDB" id="A0A4U6STA6"/>
<gene>
    <name evidence="1" type="ORF">SEVIR_9G133200v2</name>
</gene>
<evidence type="ECO:0000313" key="2">
    <source>
        <dbReference type="Proteomes" id="UP000298652"/>
    </source>
</evidence>
<reference evidence="1" key="1">
    <citation type="submission" date="2019-03" db="EMBL/GenBank/DDBJ databases">
        <title>WGS assembly of Setaria viridis.</title>
        <authorList>
            <person name="Huang P."/>
            <person name="Jenkins J."/>
            <person name="Grimwood J."/>
            <person name="Barry K."/>
            <person name="Healey A."/>
            <person name="Mamidi S."/>
            <person name="Sreedasyam A."/>
            <person name="Shu S."/>
            <person name="Feldman M."/>
            <person name="Wu J."/>
            <person name="Yu Y."/>
            <person name="Chen C."/>
            <person name="Johnson J."/>
            <person name="Rokhsar D."/>
            <person name="Baxter I."/>
            <person name="Schmutz J."/>
            <person name="Brutnell T."/>
            <person name="Kellogg E."/>
        </authorList>
    </citation>
    <scope>NUCLEOTIDE SEQUENCE [LARGE SCALE GENOMIC DNA]</scope>
</reference>
<dbReference type="EMBL" id="CM016560">
    <property type="protein sequence ID" value="TKV91969.1"/>
    <property type="molecule type" value="Genomic_DNA"/>
</dbReference>
<keyword evidence="2" id="KW-1185">Reference proteome</keyword>
<organism evidence="1 2">
    <name type="scientific">Setaria viridis</name>
    <name type="common">Green bristlegrass</name>
    <name type="synonym">Setaria italica subsp. viridis</name>
    <dbReference type="NCBI Taxonomy" id="4556"/>
    <lineage>
        <taxon>Eukaryota</taxon>
        <taxon>Viridiplantae</taxon>
        <taxon>Streptophyta</taxon>
        <taxon>Embryophyta</taxon>
        <taxon>Tracheophyta</taxon>
        <taxon>Spermatophyta</taxon>
        <taxon>Magnoliopsida</taxon>
        <taxon>Liliopsida</taxon>
        <taxon>Poales</taxon>
        <taxon>Poaceae</taxon>
        <taxon>PACMAD clade</taxon>
        <taxon>Panicoideae</taxon>
        <taxon>Panicodae</taxon>
        <taxon>Paniceae</taxon>
        <taxon>Cenchrinae</taxon>
        <taxon>Setaria</taxon>
    </lineage>
</organism>
<sequence length="148" mass="16688">MRAKARSSNAAAGRFTHAVAPLCDSTRPRVHQLLLNAPRPSVSQLPAVKLRCAAVLIHRPPSPNPRDVTTPEVEFVEFSWRWTAFAKCEVPLLLKRFSEELTFVDPSSRKAIILVRWVRLAEYFVLRGSLLLFSETQQGPTEEEAPKI</sequence>
<dbReference type="Gramene" id="TKV91969">
    <property type="protein sequence ID" value="TKV91969"/>
    <property type="gene ID" value="SEVIR_9G133200v2"/>
</dbReference>
<protein>
    <submittedName>
        <fullName evidence="1">Uncharacterized protein</fullName>
    </submittedName>
</protein>
<name>A0A4U6STA6_SETVI</name>